<accession>A0A4Q9N6H4</accession>
<dbReference type="InterPro" id="IPR032675">
    <property type="entry name" value="LRR_dom_sf"/>
</dbReference>
<name>A0A4Q9N6H4_9APHY</name>
<sequence>MPSPTLPIELWLQIFRWATLDTWTHALYATDYSPFEAINVNIGTAESRYTKRALVFVCKRWRRWATPLLYEDIFIPRTYPSLYRMLRYGEDWGDGFIIPPCANLVKRAQLPYSSTVTSSPLALNALSVIKLCTSLEVLVRIADTPSPVAYDFATDCPSLPSLKRLDWWHSNEAARSGGINSLAHVLGVAPNLTYLSIGGEIWPNYLNTPPVHLPHLTTLRFRRVNAFFVLKLCRWQLPSLENVLFDHVPGPELFWPLWAAYGGQVRTIELGLSLKFYVLDFLDYIFAGCTGLEKLNFYVQFTHVAPINRPQESLRIVGMHGHPNSFYRVGSGEYWAHLERHFLAWSQPAFPALKTVVLYGDWNAVINEEEFDRVAKPLRDKGCTIEVARET</sequence>
<dbReference type="Gene3D" id="3.80.10.10">
    <property type="entry name" value="Ribonuclease Inhibitor"/>
    <property type="match status" value="1"/>
</dbReference>
<proteinExistence type="predicted"/>
<evidence type="ECO:0000313" key="1">
    <source>
        <dbReference type="EMBL" id="TBU35687.1"/>
    </source>
</evidence>
<dbReference type="EMBL" id="ML143386">
    <property type="protein sequence ID" value="TBU35687.1"/>
    <property type="molecule type" value="Genomic_DNA"/>
</dbReference>
<organism evidence="1">
    <name type="scientific">Dichomitus squalens</name>
    <dbReference type="NCBI Taxonomy" id="114155"/>
    <lineage>
        <taxon>Eukaryota</taxon>
        <taxon>Fungi</taxon>
        <taxon>Dikarya</taxon>
        <taxon>Basidiomycota</taxon>
        <taxon>Agaricomycotina</taxon>
        <taxon>Agaricomycetes</taxon>
        <taxon>Polyporales</taxon>
        <taxon>Polyporaceae</taxon>
        <taxon>Dichomitus</taxon>
    </lineage>
</organism>
<dbReference type="OrthoDB" id="3256525at2759"/>
<dbReference type="Proteomes" id="UP000292957">
    <property type="component" value="Unassembled WGS sequence"/>
</dbReference>
<evidence type="ECO:0008006" key="2">
    <source>
        <dbReference type="Google" id="ProtNLM"/>
    </source>
</evidence>
<dbReference type="AlphaFoldDB" id="A0A4Q9N6H4"/>
<gene>
    <name evidence="1" type="ORF">BD311DRAFT_772757</name>
</gene>
<dbReference type="SUPFAM" id="SSF52047">
    <property type="entry name" value="RNI-like"/>
    <property type="match status" value="1"/>
</dbReference>
<protein>
    <recommendedName>
        <fullName evidence="2">F-box domain-containing protein</fullName>
    </recommendedName>
</protein>
<reference evidence="1" key="1">
    <citation type="submission" date="2019-01" db="EMBL/GenBank/DDBJ databases">
        <title>Draft genome sequences of three monokaryotic isolates of the white-rot basidiomycete fungus Dichomitus squalens.</title>
        <authorList>
            <consortium name="DOE Joint Genome Institute"/>
            <person name="Lopez S.C."/>
            <person name="Andreopoulos B."/>
            <person name="Pangilinan J."/>
            <person name="Lipzen A."/>
            <person name="Riley R."/>
            <person name="Ahrendt S."/>
            <person name="Ng V."/>
            <person name="Barry K."/>
            <person name="Daum C."/>
            <person name="Grigoriev I.V."/>
            <person name="Hilden K.S."/>
            <person name="Makela M.R."/>
            <person name="de Vries R.P."/>
        </authorList>
    </citation>
    <scope>NUCLEOTIDE SEQUENCE [LARGE SCALE GENOMIC DNA]</scope>
    <source>
        <strain evidence="1">OM18370.1</strain>
    </source>
</reference>